<evidence type="ECO:0000313" key="1">
    <source>
        <dbReference type="EMBL" id="KAG0427759.1"/>
    </source>
</evidence>
<dbReference type="EMBL" id="JABSTQ010009594">
    <property type="protein sequence ID" value="KAG0427759.1"/>
    <property type="molecule type" value="Genomic_DNA"/>
</dbReference>
<sequence>MDRLRRKRAVIRSAVTRATNELQALLDSSDATAGELTENFNIPELKEAALKAVESEIEDGVDIDHLEEEMESVEVYQVSICRLRTRTTLKLDTPRTPNIVSNAVERTAQTCTLQLADSSCSGFKGDIGIDIPIGADNYWKAVTGSIKRPDEDLTAVKTIFGWTLQGPVRPLPEVGWHQATVMQVMTRHQSDRPSQQLRERNTPPVLEDDMPEPKQSTIKSEPVPEEAAGNDSDMKSDKTEALECAPCTPKLSSSDSKEDSGIFEGNVMSNDGEGDEATLTGTVETQGKILKPVNLISVFTEIQAGKVVGVDCKKCRKRDRSGGSMSSPLKMFASQKEQLNCSANRKAGEDVDAVVCEVLCGLIEKSGEGSSGLLGEKISTETLRHLLRTFRENDDYRYQDFVSDEAGLNLSALFEQPLVKMQDIAIKKHRRDCSDHGSSSDHGPEVPPRMTRKRRKCSTPVPEKRTLTRSQRRRTCNLKSFKFGRLELQSAKMVGSSDSSGIQVGDVVLLRNDHRPGTFWDLAVVDKTFPG</sequence>
<proteinExistence type="predicted"/>
<keyword evidence="2" id="KW-1185">Reference proteome</keyword>
<reference evidence="1 2" key="1">
    <citation type="journal article" date="2020" name="Cell">
        <title>Large-Scale Comparative Analyses of Tick Genomes Elucidate Their Genetic Diversity and Vector Capacities.</title>
        <authorList>
            <consortium name="Tick Genome and Microbiome Consortium (TIGMIC)"/>
            <person name="Jia N."/>
            <person name="Wang J."/>
            <person name="Shi W."/>
            <person name="Du L."/>
            <person name="Sun Y."/>
            <person name="Zhan W."/>
            <person name="Jiang J.F."/>
            <person name="Wang Q."/>
            <person name="Zhang B."/>
            <person name="Ji P."/>
            <person name="Bell-Sakyi L."/>
            <person name="Cui X.M."/>
            <person name="Yuan T.T."/>
            <person name="Jiang B.G."/>
            <person name="Yang W.F."/>
            <person name="Lam T.T."/>
            <person name="Chang Q.C."/>
            <person name="Ding S.J."/>
            <person name="Wang X.J."/>
            <person name="Zhu J.G."/>
            <person name="Ruan X.D."/>
            <person name="Zhao L."/>
            <person name="Wei J.T."/>
            <person name="Ye R.Z."/>
            <person name="Que T.C."/>
            <person name="Du C.H."/>
            <person name="Zhou Y.H."/>
            <person name="Cheng J.X."/>
            <person name="Dai P.F."/>
            <person name="Guo W.B."/>
            <person name="Han X.H."/>
            <person name="Huang E.J."/>
            <person name="Li L.F."/>
            <person name="Wei W."/>
            <person name="Gao Y.C."/>
            <person name="Liu J.Z."/>
            <person name="Shao H.Z."/>
            <person name="Wang X."/>
            <person name="Wang C.C."/>
            <person name="Yang T.C."/>
            <person name="Huo Q.B."/>
            <person name="Li W."/>
            <person name="Chen H.Y."/>
            <person name="Chen S.E."/>
            <person name="Zhou L.G."/>
            <person name="Ni X.B."/>
            <person name="Tian J.H."/>
            <person name="Sheng Y."/>
            <person name="Liu T."/>
            <person name="Pan Y.S."/>
            <person name="Xia L.Y."/>
            <person name="Li J."/>
            <person name="Zhao F."/>
            <person name="Cao W.C."/>
        </authorList>
    </citation>
    <scope>NUCLEOTIDE SEQUENCE [LARGE SCALE GENOMIC DNA]</scope>
    <source>
        <strain evidence="1">Iper-2018</strain>
    </source>
</reference>
<organism evidence="1 2">
    <name type="scientific">Ixodes persulcatus</name>
    <name type="common">Taiga tick</name>
    <dbReference type="NCBI Taxonomy" id="34615"/>
    <lineage>
        <taxon>Eukaryota</taxon>
        <taxon>Metazoa</taxon>
        <taxon>Ecdysozoa</taxon>
        <taxon>Arthropoda</taxon>
        <taxon>Chelicerata</taxon>
        <taxon>Arachnida</taxon>
        <taxon>Acari</taxon>
        <taxon>Parasitiformes</taxon>
        <taxon>Ixodida</taxon>
        <taxon>Ixodoidea</taxon>
        <taxon>Ixodidae</taxon>
        <taxon>Ixodinae</taxon>
        <taxon>Ixodes</taxon>
    </lineage>
</organism>
<comment type="caution">
    <text evidence="1">The sequence shown here is derived from an EMBL/GenBank/DDBJ whole genome shotgun (WGS) entry which is preliminary data.</text>
</comment>
<dbReference type="Proteomes" id="UP000805193">
    <property type="component" value="Unassembled WGS sequence"/>
</dbReference>
<evidence type="ECO:0000313" key="2">
    <source>
        <dbReference type="Proteomes" id="UP000805193"/>
    </source>
</evidence>
<accession>A0AC60Q246</accession>
<name>A0AC60Q246_IXOPE</name>
<protein>
    <submittedName>
        <fullName evidence="1">Uncharacterized protein</fullName>
    </submittedName>
</protein>
<gene>
    <name evidence="1" type="ORF">HPB47_025210</name>
</gene>